<reference evidence="1 2" key="1">
    <citation type="journal article" date="2012" name="J. Bacteriol.">
        <title>Draft Genome Sequence Determination for Cystic Fibrosis and Chronic Granulomatous Disease Burkholderia multivorans Isolates.</title>
        <authorList>
            <person name="Varga J.J."/>
            <person name="Losada L."/>
            <person name="Zelazny A.M."/>
            <person name="Brinkac L."/>
            <person name="Harkins D."/>
            <person name="Radune D."/>
            <person name="Hostetler J."/>
            <person name="Sampaio E.P."/>
            <person name="Ronning C.M."/>
            <person name="Nierman W.C."/>
            <person name="Greenberg D.E."/>
            <person name="Holland S.M."/>
            <person name="Goldberg J.B."/>
        </authorList>
    </citation>
    <scope>NUCLEOTIDE SEQUENCE [LARGE SCALE GENOMIC DNA]</scope>
    <source>
        <strain evidence="1 2">CGD2</strain>
    </source>
</reference>
<dbReference type="AlphaFoldDB" id="B9BS43"/>
<evidence type="ECO:0000313" key="1">
    <source>
        <dbReference type="EMBL" id="EEE06614.1"/>
    </source>
</evidence>
<proteinExistence type="predicted"/>
<accession>B9BS43</accession>
<name>B9BS43_9BURK</name>
<sequence length="38" mass="4349">MLPELVDRATAARRAKPRYWPPIAHIAPFSRRTCPCLS</sequence>
<evidence type="ECO:0000313" key="2">
    <source>
        <dbReference type="Proteomes" id="UP000004535"/>
    </source>
</evidence>
<protein>
    <submittedName>
        <fullName evidence="1">Uncharacterized protein</fullName>
    </submittedName>
</protein>
<dbReference type="Proteomes" id="UP000004535">
    <property type="component" value="Unassembled WGS sequence"/>
</dbReference>
<dbReference type="EMBL" id="ACFC01000006">
    <property type="protein sequence ID" value="EEE06614.1"/>
    <property type="molecule type" value="Genomic_DNA"/>
</dbReference>
<comment type="caution">
    <text evidence="1">The sequence shown here is derived from an EMBL/GenBank/DDBJ whole genome shotgun (WGS) entry which is preliminary data.</text>
</comment>
<organism evidence="1 2">
    <name type="scientific">Burkholderia multivorans CGD2</name>
    <dbReference type="NCBI Taxonomy" id="513052"/>
    <lineage>
        <taxon>Bacteria</taxon>
        <taxon>Pseudomonadati</taxon>
        <taxon>Pseudomonadota</taxon>
        <taxon>Betaproteobacteria</taxon>
        <taxon>Burkholderiales</taxon>
        <taxon>Burkholderiaceae</taxon>
        <taxon>Burkholderia</taxon>
        <taxon>Burkholderia cepacia complex</taxon>
    </lineage>
</organism>
<gene>
    <name evidence="1" type="ORF">BURMUCGD2_4211</name>
</gene>